<feature type="transmembrane region" description="Helical" evidence="2">
    <location>
        <begin position="258"/>
        <end position="280"/>
    </location>
</feature>
<gene>
    <name evidence="3" type="ORF">HZU44_25320</name>
</gene>
<evidence type="ECO:0000256" key="2">
    <source>
        <dbReference type="SAM" id="Phobius"/>
    </source>
</evidence>
<feature type="compositionally biased region" description="Pro residues" evidence="1">
    <location>
        <begin position="91"/>
        <end position="100"/>
    </location>
</feature>
<dbReference type="EMBL" id="CP058905">
    <property type="protein sequence ID" value="QLJ98022.1"/>
    <property type="molecule type" value="Genomic_DNA"/>
</dbReference>
<feature type="transmembrane region" description="Helical" evidence="2">
    <location>
        <begin position="149"/>
        <end position="171"/>
    </location>
</feature>
<dbReference type="InterPro" id="IPR021235">
    <property type="entry name" value="DUF2637"/>
</dbReference>
<proteinExistence type="predicted"/>
<dbReference type="Pfam" id="PF10935">
    <property type="entry name" value="DUF2637"/>
    <property type="match status" value="1"/>
</dbReference>
<reference evidence="3" key="1">
    <citation type="submission" date="2020-08" db="EMBL/GenBank/DDBJ databases">
        <title>A bifunctional nitrone conjugated secondary metabolite targeting the ribosome.</title>
        <authorList>
            <person name="Limbrick E.M."/>
            <person name="Graf M."/>
            <person name="Derewacz D.K."/>
            <person name="Nguyen F."/>
            <person name="Spraggins J.M."/>
            <person name="Wieland M."/>
            <person name="Ynigez-Gutierrez A.E."/>
            <person name="Reisman B.J."/>
            <person name="Zinshteyn B."/>
            <person name="McCulloch K."/>
            <person name="Iverson T.M."/>
            <person name="Green R."/>
            <person name="Wilson D.N."/>
            <person name="Bachmann B.O."/>
        </authorList>
    </citation>
    <scope>NUCLEOTIDE SEQUENCE</scope>
    <source>
        <strain evidence="3">Africana</strain>
    </source>
</reference>
<keyword evidence="2" id="KW-1133">Transmembrane helix</keyword>
<feature type="region of interest" description="Disordered" evidence="1">
    <location>
        <begin position="123"/>
        <end position="142"/>
    </location>
</feature>
<name>A0A7D6CA47_9ACTN</name>
<evidence type="ECO:0000256" key="1">
    <source>
        <dbReference type="SAM" id="MobiDB-lite"/>
    </source>
</evidence>
<sequence length="287" mass="29448">MTAPTLSVYPRSVEELMPQAHDLVARLGTVPSRNRIKTELRVGGPKADAILDRLTRPPVDPDATPTGPDPDAGAADRPTVDPDPDAIAADPPAPNAPTAPRPDASPVVGPAPDVTEVPEVASGQAAPAVDPGPNITTTPTAARSKGRGWAYVGVILGGVVSIAANVAHTYLPKPPDGAPAGWAPDPGWSPSPLAVALSVFWPVALFVAVEILTRIPWGEGFSSVIARVAGVLPVAVVAAVVSYRHLSGLLEHFGEDPLTIAIGPLAVDGLMVMASAALLVTNRRSRT</sequence>
<feature type="region of interest" description="Disordered" evidence="1">
    <location>
        <begin position="30"/>
        <end position="115"/>
    </location>
</feature>
<evidence type="ECO:0000313" key="3">
    <source>
        <dbReference type="EMBL" id="QLJ98022.1"/>
    </source>
</evidence>
<accession>A0A7D6CA47</accession>
<organism evidence="3">
    <name type="scientific">Micromonospora carbonacea</name>
    <dbReference type="NCBI Taxonomy" id="47853"/>
    <lineage>
        <taxon>Bacteria</taxon>
        <taxon>Bacillati</taxon>
        <taxon>Actinomycetota</taxon>
        <taxon>Actinomycetes</taxon>
        <taxon>Micromonosporales</taxon>
        <taxon>Micromonosporaceae</taxon>
        <taxon>Micromonospora</taxon>
    </lineage>
</organism>
<keyword evidence="2" id="KW-0472">Membrane</keyword>
<feature type="compositionally biased region" description="Low complexity" evidence="1">
    <location>
        <begin position="61"/>
        <end position="77"/>
    </location>
</feature>
<dbReference type="AlphaFoldDB" id="A0A7D6CA47"/>
<feature type="transmembrane region" description="Helical" evidence="2">
    <location>
        <begin position="191"/>
        <end position="212"/>
    </location>
</feature>
<feature type="transmembrane region" description="Helical" evidence="2">
    <location>
        <begin position="224"/>
        <end position="246"/>
    </location>
</feature>
<protein>
    <submittedName>
        <fullName evidence="3">DUF2637 domain-containing protein</fullName>
    </submittedName>
</protein>
<keyword evidence="2" id="KW-0812">Transmembrane</keyword>